<evidence type="ECO:0000256" key="2">
    <source>
        <dbReference type="ARBA" id="ARBA00022512"/>
    </source>
</evidence>
<dbReference type="GO" id="GO:0031505">
    <property type="term" value="P:fungal-type cell wall organization"/>
    <property type="evidence" value="ECO:0007669"/>
    <property type="project" value="TreeGrafter"/>
</dbReference>
<evidence type="ECO:0000256" key="6">
    <source>
        <dbReference type="SAM" id="MobiDB-lite"/>
    </source>
</evidence>
<feature type="region of interest" description="Disordered" evidence="6">
    <location>
        <begin position="1"/>
        <end position="20"/>
    </location>
</feature>
<dbReference type="InterPro" id="IPR051153">
    <property type="entry name" value="Yeast_CWMannoprotein_PIR"/>
</dbReference>
<feature type="compositionally biased region" description="Basic and acidic residues" evidence="6">
    <location>
        <begin position="1"/>
        <end position="13"/>
    </location>
</feature>
<proteinExistence type="inferred from homology"/>
<name>A0A5J5ERT0_9PEZI</name>
<feature type="domain" description="Cell wall mannoprotein PIR1-like C-terminal" evidence="7">
    <location>
        <begin position="76"/>
        <end position="149"/>
    </location>
</feature>
<dbReference type="AlphaFoldDB" id="A0A5J5ERT0"/>
<keyword evidence="3" id="KW-0964">Secreted</keyword>
<accession>A0A5J5ERT0</accession>
<dbReference type="GO" id="GO:0009277">
    <property type="term" value="C:fungal-type cell wall"/>
    <property type="evidence" value="ECO:0007669"/>
    <property type="project" value="TreeGrafter"/>
</dbReference>
<dbReference type="InParanoid" id="A0A5J5ERT0"/>
<sequence length="160" mass="16970">MTNRIDPVRREASPEPAPQGVYDIIAPEGGIPAGCTNTVPYSFGITTHDGAPPARGAPLGEICEHQIGMTMKLNSGILLDGQGRIGSIVANRQFQFDGPPAQHGAIYTGGWSVCDDNTLALGPSKQFYKCLSGDFYNLYDQAIGGQCVPTTIMVVKLRGC</sequence>
<organism evidence="8 9">
    <name type="scientific">Sphaerosporella brunnea</name>
    <dbReference type="NCBI Taxonomy" id="1250544"/>
    <lineage>
        <taxon>Eukaryota</taxon>
        <taxon>Fungi</taxon>
        <taxon>Dikarya</taxon>
        <taxon>Ascomycota</taxon>
        <taxon>Pezizomycotina</taxon>
        <taxon>Pezizomycetes</taxon>
        <taxon>Pezizales</taxon>
        <taxon>Pyronemataceae</taxon>
        <taxon>Sphaerosporella</taxon>
    </lineage>
</organism>
<evidence type="ECO:0000256" key="5">
    <source>
        <dbReference type="ARBA" id="ARBA00038219"/>
    </source>
</evidence>
<evidence type="ECO:0000259" key="7">
    <source>
        <dbReference type="Pfam" id="PF22799"/>
    </source>
</evidence>
<reference evidence="8 9" key="1">
    <citation type="submission" date="2019-09" db="EMBL/GenBank/DDBJ databases">
        <title>Draft genome of the ectomycorrhizal ascomycete Sphaerosporella brunnea.</title>
        <authorList>
            <consortium name="DOE Joint Genome Institute"/>
            <person name="Benucci G.M."/>
            <person name="Marozzi G."/>
            <person name="Antonielli L."/>
            <person name="Sanchez S."/>
            <person name="Marco P."/>
            <person name="Wang X."/>
            <person name="Falini L.B."/>
            <person name="Barry K."/>
            <person name="Haridas S."/>
            <person name="Lipzen A."/>
            <person name="Labutti K."/>
            <person name="Grigoriev I.V."/>
            <person name="Murat C."/>
            <person name="Martin F."/>
            <person name="Albertini E."/>
            <person name="Donnini D."/>
            <person name="Bonito G."/>
        </authorList>
    </citation>
    <scope>NUCLEOTIDE SEQUENCE [LARGE SCALE GENOMIC DNA]</scope>
    <source>
        <strain evidence="8 9">Sb_GMNB300</strain>
    </source>
</reference>
<evidence type="ECO:0000256" key="4">
    <source>
        <dbReference type="ARBA" id="ARBA00022729"/>
    </source>
</evidence>
<dbReference type="Proteomes" id="UP000326924">
    <property type="component" value="Unassembled WGS sequence"/>
</dbReference>
<dbReference type="InterPro" id="IPR054508">
    <property type="entry name" value="PIR1-like_C"/>
</dbReference>
<comment type="similarity">
    <text evidence="5">Belongs to the PIR protein family.</text>
</comment>
<dbReference type="PANTHER" id="PTHR47254">
    <property type="entry name" value="CELL WALL MANNOPROTEIN CIS3-RELATED"/>
    <property type="match status" value="1"/>
</dbReference>
<gene>
    <name evidence="8" type="ORF">FN846DRAFT_780903</name>
</gene>
<evidence type="ECO:0000313" key="8">
    <source>
        <dbReference type="EMBL" id="KAA8901854.1"/>
    </source>
</evidence>
<comment type="caution">
    <text evidence="8">The sequence shown here is derived from an EMBL/GenBank/DDBJ whole genome shotgun (WGS) entry which is preliminary data.</text>
</comment>
<keyword evidence="2" id="KW-0134">Cell wall</keyword>
<dbReference type="GO" id="GO:0005199">
    <property type="term" value="F:structural constituent of cell wall"/>
    <property type="evidence" value="ECO:0007669"/>
    <property type="project" value="TreeGrafter"/>
</dbReference>
<dbReference type="EMBL" id="VXIS01000140">
    <property type="protein sequence ID" value="KAA8901854.1"/>
    <property type="molecule type" value="Genomic_DNA"/>
</dbReference>
<protein>
    <recommendedName>
        <fullName evidence="7">Cell wall mannoprotein PIR1-like C-terminal domain-containing protein</fullName>
    </recommendedName>
</protein>
<evidence type="ECO:0000313" key="9">
    <source>
        <dbReference type="Proteomes" id="UP000326924"/>
    </source>
</evidence>
<keyword evidence="9" id="KW-1185">Reference proteome</keyword>
<comment type="subcellular location">
    <subcellularLocation>
        <location evidence="1">Secreted</location>
        <location evidence="1">Cell wall</location>
    </subcellularLocation>
</comment>
<dbReference type="Pfam" id="PF22799">
    <property type="entry name" value="PIR1-like_C"/>
    <property type="match status" value="1"/>
</dbReference>
<dbReference type="PANTHER" id="PTHR47254:SF1">
    <property type="entry name" value="CELL WALL MANNOPROTEIN CIS3-RELATED"/>
    <property type="match status" value="1"/>
</dbReference>
<keyword evidence="4" id="KW-0732">Signal</keyword>
<evidence type="ECO:0000256" key="3">
    <source>
        <dbReference type="ARBA" id="ARBA00022525"/>
    </source>
</evidence>
<dbReference type="OrthoDB" id="5415592at2759"/>
<evidence type="ECO:0000256" key="1">
    <source>
        <dbReference type="ARBA" id="ARBA00004191"/>
    </source>
</evidence>